<reference evidence="1" key="1">
    <citation type="submission" date="2020-05" db="EMBL/GenBank/DDBJ databases">
        <title>Mycena genomes resolve the evolution of fungal bioluminescence.</title>
        <authorList>
            <person name="Tsai I.J."/>
        </authorList>
    </citation>
    <scope>NUCLEOTIDE SEQUENCE</scope>
    <source>
        <strain evidence="1">160909Yilan</strain>
    </source>
</reference>
<evidence type="ECO:0000313" key="1">
    <source>
        <dbReference type="EMBL" id="KAF7341077.1"/>
    </source>
</evidence>
<sequence length="312" mass="34078">MRSARHLAAQARSLERRVMLNTTAPSSEGPRIGSVVRQRTDETILFDPAPTTSETAFQIGVCRQPRGDPMNFRVLLGRHVVHARPHAHATTAVITRSQSFLRRRCHSPFAVALHERLDVGVFKQPQSKSLPAPSYARGRTISLLSPCSCRRRVRHAAAGAQLKAKALSVPFTRARALIAAPRSMTVRQARRALAPALPHTFLTLGLTALAQPRRLLIIATSYADSPEFGFDAAARALWCRSDYLLNPSTRARLAAPTSLQALLLLGSASAQTRTRAWTMSPCPPQAPLLFTRIEHPLRCPASSAMTTASVSH</sequence>
<dbReference type="EMBL" id="JACAZH010000028">
    <property type="protein sequence ID" value="KAF7341077.1"/>
    <property type="molecule type" value="Genomic_DNA"/>
</dbReference>
<keyword evidence="2" id="KW-1185">Reference proteome</keyword>
<gene>
    <name evidence="1" type="ORF">MSAN_02093800</name>
</gene>
<evidence type="ECO:0000313" key="2">
    <source>
        <dbReference type="Proteomes" id="UP000623467"/>
    </source>
</evidence>
<accession>A0A8H6XIF3</accession>
<organism evidence="1 2">
    <name type="scientific">Mycena sanguinolenta</name>
    <dbReference type="NCBI Taxonomy" id="230812"/>
    <lineage>
        <taxon>Eukaryota</taxon>
        <taxon>Fungi</taxon>
        <taxon>Dikarya</taxon>
        <taxon>Basidiomycota</taxon>
        <taxon>Agaricomycotina</taxon>
        <taxon>Agaricomycetes</taxon>
        <taxon>Agaricomycetidae</taxon>
        <taxon>Agaricales</taxon>
        <taxon>Marasmiineae</taxon>
        <taxon>Mycenaceae</taxon>
        <taxon>Mycena</taxon>
    </lineage>
</organism>
<proteinExistence type="predicted"/>
<dbReference type="AlphaFoldDB" id="A0A8H6XIF3"/>
<name>A0A8H6XIF3_9AGAR</name>
<comment type="caution">
    <text evidence="1">The sequence shown here is derived from an EMBL/GenBank/DDBJ whole genome shotgun (WGS) entry which is preliminary data.</text>
</comment>
<dbReference type="Proteomes" id="UP000623467">
    <property type="component" value="Unassembled WGS sequence"/>
</dbReference>
<protein>
    <submittedName>
        <fullName evidence="1">Uncharacterized protein</fullName>
    </submittedName>
</protein>